<reference evidence="2" key="3">
    <citation type="submission" date="2022-06" db="UniProtKB">
        <authorList>
            <consortium name="EnsemblPlants"/>
        </authorList>
    </citation>
    <scope>IDENTIFICATION</scope>
</reference>
<reference evidence="3" key="1">
    <citation type="journal article" date="2013" name="Nature">
        <title>Draft genome of the wheat A-genome progenitor Triticum urartu.</title>
        <authorList>
            <person name="Ling H.Q."/>
            <person name="Zhao S."/>
            <person name="Liu D."/>
            <person name="Wang J."/>
            <person name="Sun H."/>
            <person name="Zhang C."/>
            <person name="Fan H."/>
            <person name="Li D."/>
            <person name="Dong L."/>
            <person name="Tao Y."/>
            <person name="Gao C."/>
            <person name="Wu H."/>
            <person name="Li Y."/>
            <person name="Cui Y."/>
            <person name="Guo X."/>
            <person name="Zheng S."/>
            <person name="Wang B."/>
            <person name="Yu K."/>
            <person name="Liang Q."/>
            <person name="Yang W."/>
            <person name="Lou X."/>
            <person name="Chen J."/>
            <person name="Feng M."/>
            <person name="Jian J."/>
            <person name="Zhang X."/>
            <person name="Luo G."/>
            <person name="Jiang Y."/>
            <person name="Liu J."/>
            <person name="Wang Z."/>
            <person name="Sha Y."/>
            <person name="Zhang B."/>
            <person name="Wu H."/>
            <person name="Tang D."/>
            <person name="Shen Q."/>
            <person name="Xue P."/>
            <person name="Zou S."/>
            <person name="Wang X."/>
            <person name="Liu X."/>
            <person name="Wang F."/>
            <person name="Yang Y."/>
            <person name="An X."/>
            <person name="Dong Z."/>
            <person name="Zhang K."/>
            <person name="Zhang X."/>
            <person name="Luo M.C."/>
            <person name="Dvorak J."/>
            <person name="Tong Y."/>
            <person name="Wang J."/>
            <person name="Yang H."/>
            <person name="Li Z."/>
            <person name="Wang D."/>
            <person name="Zhang A."/>
            <person name="Wang J."/>
        </authorList>
    </citation>
    <scope>NUCLEOTIDE SEQUENCE</scope>
    <source>
        <strain evidence="3">cv. G1812</strain>
    </source>
</reference>
<organism evidence="2 3">
    <name type="scientific">Triticum urartu</name>
    <name type="common">Red wild einkorn</name>
    <name type="synonym">Crithodium urartu</name>
    <dbReference type="NCBI Taxonomy" id="4572"/>
    <lineage>
        <taxon>Eukaryota</taxon>
        <taxon>Viridiplantae</taxon>
        <taxon>Streptophyta</taxon>
        <taxon>Embryophyta</taxon>
        <taxon>Tracheophyta</taxon>
        <taxon>Spermatophyta</taxon>
        <taxon>Magnoliopsida</taxon>
        <taxon>Liliopsida</taxon>
        <taxon>Poales</taxon>
        <taxon>Poaceae</taxon>
        <taxon>BOP clade</taxon>
        <taxon>Pooideae</taxon>
        <taxon>Triticodae</taxon>
        <taxon>Triticeae</taxon>
        <taxon>Triticinae</taxon>
        <taxon>Triticum</taxon>
    </lineage>
</organism>
<keyword evidence="3" id="KW-1185">Reference proteome</keyword>
<proteinExistence type="predicted"/>
<accession>A0A8R7PVA2</accession>
<evidence type="ECO:0000313" key="3">
    <source>
        <dbReference type="Proteomes" id="UP000015106"/>
    </source>
</evidence>
<evidence type="ECO:0000256" key="1">
    <source>
        <dbReference type="SAM" id="MobiDB-lite"/>
    </source>
</evidence>
<sequence length="83" mass="9398">MYISSQLTNSWSRHGLQLLANRKAPQRQHSIEGMGSHTSQRRWISDIKRGKSRASHSQDFTRLHSSPNSQTSSLSSSHCLHLS</sequence>
<feature type="compositionally biased region" description="Low complexity" evidence="1">
    <location>
        <begin position="63"/>
        <end position="83"/>
    </location>
</feature>
<dbReference type="EnsemblPlants" id="TuG1812G0300003564.01.T01">
    <property type="protein sequence ID" value="TuG1812G0300003564.01.T01.cds252434"/>
    <property type="gene ID" value="TuG1812G0300003564.01"/>
</dbReference>
<reference evidence="2" key="2">
    <citation type="submission" date="2018-03" db="EMBL/GenBank/DDBJ databases">
        <title>The Triticum urartu genome reveals the dynamic nature of wheat genome evolution.</title>
        <authorList>
            <person name="Ling H."/>
            <person name="Ma B."/>
            <person name="Shi X."/>
            <person name="Liu H."/>
            <person name="Dong L."/>
            <person name="Sun H."/>
            <person name="Cao Y."/>
            <person name="Gao Q."/>
            <person name="Zheng S."/>
            <person name="Li Y."/>
            <person name="Yu Y."/>
            <person name="Du H."/>
            <person name="Qi M."/>
            <person name="Li Y."/>
            <person name="Yu H."/>
            <person name="Cui Y."/>
            <person name="Wang N."/>
            <person name="Chen C."/>
            <person name="Wu H."/>
            <person name="Zhao Y."/>
            <person name="Zhang J."/>
            <person name="Li Y."/>
            <person name="Zhou W."/>
            <person name="Zhang B."/>
            <person name="Hu W."/>
            <person name="Eijk M."/>
            <person name="Tang J."/>
            <person name="Witsenboer H."/>
            <person name="Zhao S."/>
            <person name="Li Z."/>
            <person name="Zhang A."/>
            <person name="Wang D."/>
            <person name="Liang C."/>
        </authorList>
    </citation>
    <scope>NUCLEOTIDE SEQUENCE [LARGE SCALE GENOMIC DNA]</scope>
    <source>
        <strain evidence="2">cv. G1812</strain>
    </source>
</reference>
<name>A0A8R7PVA2_TRIUA</name>
<dbReference type="Proteomes" id="UP000015106">
    <property type="component" value="Chromosome 3"/>
</dbReference>
<dbReference type="Gramene" id="TuG1812G0300003564.01.T01">
    <property type="protein sequence ID" value="TuG1812G0300003564.01.T01.cds252434"/>
    <property type="gene ID" value="TuG1812G0300003564.01"/>
</dbReference>
<protein>
    <submittedName>
        <fullName evidence="2">Uncharacterized protein</fullName>
    </submittedName>
</protein>
<dbReference type="AlphaFoldDB" id="A0A8R7PVA2"/>
<evidence type="ECO:0000313" key="2">
    <source>
        <dbReference type="EnsemblPlants" id="TuG1812G0300003564.01.T01.cds252434"/>
    </source>
</evidence>
<feature type="region of interest" description="Disordered" evidence="1">
    <location>
        <begin position="22"/>
        <end position="83"/>
    </location>
</feature>